<sequence length="432" mass="47394">MSNIKQLLEQAQAAHDAANCSLLIPYLQQLISIADSQHPEIVKNQEYLLELALWVLEMGDFQQRWDIAKVLIYLGNIAIPALIDILEDEDAELEVRWYAARTLGEFQHPDAIGALVELLKTNEDEELKAIAATALGQMDTVAITALTELLLDEDTRLLAVRSLFSIRHTEIIPPLLSVVQDAQPAVRAAAIAALSNFHDERVPPVLLNALDDLSATVRRAAVLGLGFRPDLCSELNLVTKLQPRLYDFNLEVCCAAAIALSRLGSDDAARHLFQVLISPHTPINLQLEVIRALIWVETVSSLEYLQQALHESSSETVWQEIVTVLGRVQKPQLTIPAAAVLLEVLRSSHPATKIASIKNAIALSLGQLGNIEAVEPLILLLSDADQQVKLHAIAALKQLAPEIAFQQLQQLANNPTLTPELQQGVAIALAEW</sequence>
<evidence type="ECO:0000256" key="4">
    <source>
        <dbReference type="ARBA" id="ARBA00023239"/>
    </source>
</evidence>
<evidence type="ECO:0000256" key="5">
    <source>
        <dbReference type="ARBA" id="ARBA00045876"/>
    </source>
</evidence>
<dbReference type="Gene3D" id="1.25.10.10">
    <property type="entry name" value="Leucine-rich Repeat Variant"/>
    <property type="match status" value="3"/>
</dbReference>
<comment type="similarity">
    <text evidence="1">Belongs to the CpcE/RpcE/PecE family.</text>
</comment>
<comment type="caution">
    <text evidence="6">The sequence shown here is derived from an EMBL/GenBank/DDBJ whole genome shotgun (WGS) entry which is preliminary data.</text>
</comment>
<dbReference type="InterPro" id="IPR016024">
    <property type="entry name" value="ARM-type_fold"/>
</dbReference>
<dbReference type="RefSeq" id="WP_198126859.1">
    <property type="nucleotide sequence ID" value="NZ_JAECZC010000055.1"/>
</dbReference>
<dbReference type="PANTHER" id="PTHR12697">
    <property type="entry name" value="PBS LYASE HEAT-LIKE PROTEIN"/>
    <property type="match status" value="1"/>
</dbReference>
<evidence type="ECO:0000313" key="6">
    <source>
        <dbReference type="EMBL" id="MBH8565055.1"/>
    </source>
</evidence>
<keyword evidence="2" id="KW-0042">Antenna complex</keyword>
<evidence type="ECO:0000313" key="7">
    <source>
        <dbReference type="Proteomes" id="UP000632766"/>
    </source>
</evidence>
<dbReference type="GO" id="GO:0030089">
    <property type="term" value="C:phycobilisome"/>
    <property type="evidence" value="ECO:0007669"/>
    <property type="project" value="UniProtKB-KW"/>
</dbReference>
<dbReference type="Pfam" id="PF03130">
    <property type="entry name" value="HEAT_PBS"/>
    <property type="match status" value="1"/>
</dbReference>
<evidence type="ECO:0000256" key="1">
    <source>
        <dbReference type="ARBA" id="ARBA00009299"/>
    </source>
</evidence>
<keyword evidence="4" id="KW-0456">Lyase</keyword>
<dbReference type="InterPro" id="IPR021133">
    <property type="entry name" value="HEAT_type_2"/>
</dbReference>
<dbReference type="InterPro" id="IPR011989">
    <property type="entry name" value="ARM-like"/>
</dbReference>
<reference evidence="6 7" key="1">
    <citation type="journal article" date="2021" name="Int. J. Syst. Evol. Microbiol.">
        <title>Amazonocrinis nigriterrae gen. nov., sp. nov., Atlanticothrix silvestris gen. nov., sp. nov. and Dendronalium phyllosphericum gen. nov., sp. nov., nostocacean cyanobacteria from Brazilian environments.</title>
        <authorList>
            <person name="Alvarenga D.O."/>
            <person name="Andreote A.P.D."/>
            <person name="Branco L.H.Z."/>
            <person name="Delbaje E."/>
            <person name="Cruz R.B."/>
            <person name="Varani A.M."/>
            <person name="Fiore M.F."/>
        </authorList>
    </citation>
    <scope>NUCLEOTIDE SEQUENCE [LARGE SCALE GENOMIC DNA]</scope>
    <source>
        <strain evidence="6 7">CENA67</strain>
    </source>
</reference>
<keyword evidence="3" id="KW-0605">Phycobilisome</keyword>
<dbReference type="SUPFAM" id="SSF48371">
    <property type="entry name" value="ARM repeat"/>
    <property type="match status" value="2"/>
</dbReference>
<dbReference type="AlphaFoldDB" id="A0A8J7HX04"/>
<dbReference type="GO" id="GO:0016491">
    <property type="term" value="F:oxidoreductase activity"/>
    <property type="evidence" value="ECO:0007669"/>
    <property type="project" value="TreeGrafter"/>
</dbReference>
<dbReference type="Proteomes" id="UP000632766">
    <property type="component" value="Unassembled WGS sequence"/>
</dbReference>
<evidence type="ECO:0000256" key="3">
    <source>
        <dbReference type="ARBA" id="ARBA00022738"/>
    </source>
</evidence>
<dbReference type="GO" id="GO:0016829">
    <property type="term" value="F:lyase activity"/>
    <property type="evidence" value="ECO:0007669"/>
    <property type="project" value="UniProtKB-KW"/>
</dbReference>
<dbReference type="PANTHER" id="PTHR12697:SF5">
    <property type="entry name" value="DEOXYHYPUSINE HYDROXYLASE"/>
    <property type="match status" value="1"/>
</dbReference>
<comment type="function">
    <text evidence="5">Catalyzes the hydroxylation of the N(6)-(4-aminobutyl)-L-lysine intermediate produced by deoxyhypusine synthase/DHPS on a critical lysine of the eukaryotic translation initiation factor 5A/eIF-5A. This is the second step of the post-translational modification of that lysine into an unusual amino acid residue named hypusine. Hypusination is unique to mature eIF-5A factor and is essential for its function.</text>
</comment>
<protein>
    <submittedName>
        <fullName evidence="6">HEAT repeat domain-containing protein</fullName>
    </submittedName>
</protein>
<dbReference type="EMBL" id="JAECZC010000055">
    <property type="protein sequence ID" value="MBH8565055.1"/>
    <property type="molecule type" value="Genomic_DNA"/>
</dbReference>
<gene>
    <name evidence="6" type="ORF">I8748_23200</name>
</gene>
<proteinExistence type="inferred from homology"/>
<accession>A0A8J7HX04</accession>
<dbReference type="SMART" id="SM00567">
    <property type="entry name" value="EZ_HEAT"/>
    <property type="match status" value="7"/>
</dbReference>
<name>A0A8J7HX04_9NOST</name>
<keyword evidence="7" id="KW-1185">Reference proteome</keyword>
<dbReference type="InterPro" id="IPR004155">
    <property type="entry name" value="PBS_lyase_HEAT"/>
</dbReference>
<dbReference type="Pfam" id="PF13646">
    <property type="entry name" value="HEAT_2"/>
    <property type="match status" value="2"/>
</dbReference>
<evidence type="ECO:0000256" key="2">
    <source>
        <dbReference type="ARBA" id="ARBA00022549"/>
    </source>
</evidence>
<organism evidence="6 7">
    <name type="scientific">Amazonocrinis nigriterrae CENA67</name>
    <dbReference type="NCBI Taxonomy" id="2794033"/>
    <lineage>
        <taxon>Bacteria</taxon>
        <taxon>Bacillati</taxon>
        <taxon>Cyanobacteriota</taxon>
        <taxon>Cyanophyceae</taxon>
        <taxon>Nostocales</taxon>
        <taxon>Nostocaceae</taxon>
        <taxon>Amazonocrinis</taxon>
        <taxon>Amazonocrinis nigriterrae</taxon>
    </lineage>
</organism>
<dbReference type="PROSITE" id="PS50077">
    <property type="entry name" value="HEAT_REPEAT"/>
    <property type="match status" value="1"/>
</dbReference>